<name>A0A9P1N6D6_9PELO</name>
<protein>
    <recommendedName>
        <fullName evidence="4">Serpentine Receptor, class H</fullName>
    </recommendedName>
</protein>
<feature type="transmembrane region" description="Helical" evidence="1">
    <location>
        <begin position="12"/>
        <end position="33"/>
    </location>
</feature>
<feature type="transmembrane region" description="Helical" evidence="1">
    <location>
        <begin position="88"/>
        <end position="109"/>
    </location>
</feature>
<feature type="transmembrane region" description="Helical" evidence="1">
    <location>
        <begin position="187"/>
        <end position="208"/>
    </location>
</feature>
<dbReference type="EMBL" id="CANHGI010000005">
    <property type="protein sequence ID" value="CAI5451539.1"/>
    <property type="molecule type" value="Genomic_DNA"/>
</dbReference>
<dbReference type="PANTHER" id="PTHR22941:SF173">
    <property type="entry name" value="SERPENTINE RECEPTOR, CLASS H"/>
    <property type="match status" value="1"/>
</dbReference>
<dbReference type="Proteomes" id="UP001152747">
    <property type="component" value="Unassembled WGS sequence"/>
</dbReference>
<dbReference type="InterPro" id="IPR053220">
    <property type="entry name" value="Nematode_rcpt-like_serp_H"/>
</dbReference>
<dbReference type="Pfam" id="PF10318">
    <property type="entry name" value="7TM_GPCR_Srh"/>
    <property type="match status" value="1"/>
</dbReference>
<keyword evidence="1" id="KW-0812">Transmembrane</keyword>
<keyword evidence="1" id="KW-0472">Membrane</keyword>
<accession>A0A9P1N6D6</accession>
<keyword evidence="3" id="KW-1185">Reference proteome</keyword>
<gene>
    <name evidence="2" type="ORF">CAMP_LOCUS14176</name>
</gene>
<evidence type="ECO:0000256" key="1">
    <source>
        <dbReference type="SAM" id="Phobius"/>
    </source>
</evidence>
<dbReference type="PANTHER" id="PTHR22941">
    <property type="entry name" value="SERPENTINE RECEPTOR"/>
    <property type="match status" value="1"/>
</dbReference>
<feature type="transmembrane region" description="Helical" evidence="1">
    <location>
        <begin position="235"/>
        <end position="259"/>
    </location>
</feature>
<dbReference type="OrthoDB" id="5843072at2759"/>
<evidence type="ECO:0008006" key="4">
    <source>
        <dbReference type="Google" id="ProtNLM"/>
    </source>
</evidence>
<feature type="transmembrane region" description="Helical" evidence="1">
    <location>
        <begin position="271"/>
        <end position="293"/>
    </location>
</feature>
<dbReference type="InterPro" id="IPR019422">
    <property type="entry name" value="7TM_GPCR_serpentine_rcpt_Srh"/>
</dbReference>
<keyword evidence="1" id="KW-1133">Transmembrane helix</keyword>
<comment type="caution">
    <text evidence="2">The sequence shown here is derived from an EMBL/GenBank/DDBJ whole genome shotgun (WGS) entry which is preliminary data.</text>
</comment>
<sequence length="335" mass="38733">MNTDSEDFLVDSLHFLALTGLPIHFLGFYFILCNTPVTMKSVKLPMLYLHFWNVVWDVYLSILYVPFVVFPFPAGYTLGLISSDFLNFTQQSCIAVTLLVMIGSANVFFFANRYNRICMLGKPMKKRKKFILIGLNLLFAICSPIPINFLPVDQSYAKKFILKTIPSFSREILKRDDFRVICLHKEYLVISLLIIIAVIGIQLIRLIVKISLELHYSLQASINSASTRTFNIQKAFFYTICFQTSIPVIGISFPVFYMIYSYFTYYFDQSYNNFAIIALSLYGQISTMTMIFVHKPYRKKFLGAFDPREFFTRKTKSIPEVRTNISTASNIKTFT</sequence>
<reference evidence="2" key="1">
    <citation type="submission" date="2022-11" db="EMBL/GenBank/DDBJ databases">
        <authorList>
            <person name="Kikuchi T."/>
        </authorList>
    </citation>
    <scope>NUCLEOTIDE SEQUENCE</scope>
    <source>
        <strain evidence="2">PS1010</strain>
    </source>
</reference>
<feature type="transmembrane region" description="Helical" evidence="1">
    <location>
        <begin position="54"/>
        <end position="76"/>
    </location>
</feature>
<evidence type="ECO:0000313" key="3">
    <source>
        <dbReference type="Proteomes" id="UP001152747"/>
    </source>
</evidence>
<organism evidence="2 3">
    <name type="scientific">Caenorhabditis angaria</name>
    <dbReference type="NCBI Taxonomy" id="860376"/>
    <lineage>
        <taxon>Eukaryota</taxon>
        <taxon>Metazoa</taxon>
        <taxon>Ecdysozoa</taxon>
        <taxon>Nematoda</taxon>
        <taxon>Chromadorea</taxon>
        <taxon>Rhabditida</taxon>
        <taxon>Rhabditina</taxon>
        <taxon>Rhabditomorpha</taxon>
        <taxon>Rhabditoidea</taxon>
        <taxon>Rhabditidae</taxon>
        <taxon>Peloderinae</taxon>
        <taxon>Caenorhabditis</taxon>
    </lineage>
</organism>
<dbReference type="AlphaFoldDB" id="A0A9P1N6D6"/>
<evidence type="ECO:0000313" key="2">
    <source>
        <dbReference type="EMBL" id="CAI5451539.1"/>
    </source>
</evidence>
<proteinExistence type="predicted"/>
<feature type="transmembrane region" description="Helical" evidence="1">
    <location>
        <begin position="130"/>
        <end position="150"/>
    </location>
</feature>